<dbReference type="AlphaFoldDB" id="A0A078MUJ3"/>
<feature type="transmembrane region" description="Helical" evidence="1">
    <location>
        <begin position="53"/>
        <end position="77"/>
    </location>
</feature>
<dbReference type="EMBL" id="LN483071">
    <property type="protein sequence ID" value="CEA09107.1"/>
    <property type="molecule type" value="Genomic_DNA"/>
</dbReference>
<proteinExistence type="predicted"/>
<keyword evidence="1" id="KW-1133">Transmembrane helix</keyword>
<dbReference type="PATRIC" id="fig|1461584.3.peg.2445"/>
<gene>
    <name evidence="2" type="ORF">BN1051_02471</name>
</gene>
<evidence type="ECO:0000256" key="1">
    <source>
        <dbReference type="SAM" id="Phobius"/>
    </source>
</evidence>
<keyword evidence="1" id="KW-0472">Membrane</keyword>
<keyword evidence="1" id="KW-0812">Transmembrane</keyword>
<feature type="transmembrane region" description="Helical" evidence="1">
    <location>
        <begin position="21"/>
        <end position="41"/>
    </location>
</feature>
<sequence length="106" mass="11143">MSSPQPGPERREITIRRAPKYAPFLALGALLGFLAALVVAYTGPAHPDYTREAALGLFTILFALIGVGLAALAVLLMDRISVRRSRRAVVEAEADDAAEGSGPTAP</sequence>
<organism evidence="2">
    <name type="scientific">Arthrobacter saudimassiliensis</name>
    <dbReference type="NCBI Taxonomy" id="1461584"/>
    <lineage>
        <taxon>Bacteria</taxon>
        <taxon>Bacillati</taxon>
        <taxon>Actinomycetota</taxon>
        <taxon>Actinomycetes</taxon>
        <taxon>Micrococcales</taxon>
        <taxon>Micrococcaceae</taxon>
        <taxon>Arthrobacter</taxon>
    </lineage>
</organism>
<name>A0A078MUJ3_9MICC</name>
<reference evidence="2" key="1">
    <citation type="submission" date="2014-07" db="EMBL/GenBank/DDBJ databases">
        <authorList>
            <person name="Urmite Genomes Urmite Genomes"/>
        </authorList>
    </citation>
    <scope>NUCLEOTIDE SEQUENCE</scope>
    <source>
        <strain evidence="2">11W110_air</strain>
    </source>
</reference>
<evidence type="ECO:0000313" key="2">
    <source>
        <dbReference type="EMBL" id="CEA09107.1"/>
    </source>
</evidence>
<accession>A0A078MUJ3</accession>
<protein>
    <submittedName>
        <fullName evidence="2">Uncharacterized protein</fullName>
    </submittedName>
</protein>